<dbReference type="AlphaFoldDB" id="A0A1H0ZYQ3"/>
<reference evidence="1 2" key="1">
    <citation type="submission" date="2016-10" db="EMBL/GenBank/DDBJ databases">
        <authorList>
            <person name="de Groot N.N."/>
        </authorList>
    </citation>
    <scope>NUCLEOTIDE SEQUENCE [LARGE SCALE GENOMIC DNA]</scope>
    <source>
        <strain evidence="1 2">DSM 43794</strain>
    </source>
</reference>
<accession>A0A1H0ZYQ3</accession>
<evidence type="ECO:0000313" key="1">
    <source>
        <dbReference type="EMBL" id="SDQ32522.1"/>
    </source>
</evidence>
<dbReference type="NCBIfam" id="NF038085">
    <property type="entry name" value="MSMEG_6728_fam"/>
    <property type="match status" value="1"/>
</dbReference>
<dbReference type="STRING" id="35622.SAMN04489764_0219"/>
<evidence type="ECO:0008006" key="3">
    <source>
        <dbReference type="Google" id="ProtNLM"/>
    </source>
</evidence>
<proteinExistence type="predicted"/>
<dbReference type="RefSeq" id="WP_093256943.1">
    <property type="nucleotide sequence ID" value="NZ_FNKK01000002.1"/>
</dbReference>
<organism evidence="1 2">
    <name type="scientific">Thermostaphylospora chromogena</name>
    <dbReference type="NCBI Taxonomy" id="35622"/>
    <lineage>
        <taxon>Bacteria</taxon>
        <taxon>Bacillati</taxon>
        <taxon>Actinomycetota</taxon>
        <taxon>Actinomycetes</taxon>
        <taxon>Streptosporangiales</taxon>
        <taxon>Thermomonosporaceae</taxon>
        <taxon>Thermostaphylospora</taxon>
    </lineage>
</organism>
<name>A0A1H0ZYQ3_9ACTN</name>
<gene>
    <name evidence="1" type="ORF">SAMN04489764_0219</name>
</gene>
<dbReference type="OrthoDB" id="5513015at2"/>
<evidence type="ECO:0000313" key="2">
    <source>
        <dbReference type="Proteomes" id="UP000217103"/>
    </source>
</evidence>
<protein>
    <recommendedName>
        <fullName evidence="3">Cytoplasmic protein</fullName>
    </recommendedName>
</protein>
<keyword evidence="2" id="KW-1185">Reference proteome</keyword>
<dbReference type="Pfam" id="PF03013">
    <property type="entry name" value="Pyr_excise"/>
    <property type="match status" value="1"/>
</dbReference>
<dbReference type="Proteomes" id="UP000217103">
    <property type="component" value="Unassembled WGS sequence"/>
</dbReference>
<sequence>MQTFLPYPDFAASARVLDRLRLGKQRAEAIQVLRGLTVPGYGWRHHPAVKMWAGYEEALVRYGLEICAHWVSQDRADTCAATMTRELAERCGVTVVRSQEALAAAGELPPWLGDPALHRSHRSALLRKDPLYYRPFFRDDPDDLPYIWPVSDRPPSCPG</sequence>
<dbReference type="InterPro" id="IPR004260">
    <property type="entry name" value="Pyr-dimer_DNA_glycosylase"/>
</dbReference>
<dbReference type="EMBL" id="FNKK01000002">
    <property type="protein sequence ID" value="SDQ32522.1"/>
    <property type="molecule type" value="Genomic_DNA"/>
</dbReference>